<evidence type="ECO:0000259" key="6">
    <source>
        <dbReference type="PROSITE" id="PS50977"/>
    </source>
</evidence>
<keyword evidence="8" id="KW-1185">Reference proteome</keyword>
<dbReference type="GO" id="GO:0003700">
    <property type="term" value="F:DNA-binding transcription factor activity"/>
    <property type="evidence" value="ECO:0007669"/>
    <property type="project" value="TreeGrafter"/>
</dbReference>
<dbReference type="InterPro" id="IPR001647">
    <property type="entry name" value="HTH_TetR"/>
</dbReference>
<dbReference type="PROSITE" id="PS50977">
    <property type="entry name" value="HTH_TETR_2"/>
    <property type="match status" value="1"/>
</dbReference>
<accession>A0A557ZYH7</accession>
<dbReference type="EMBL" id="VJWX01000745">
    <property type="protein sequence ID" value="TVT17041.1"/>
    <property type="molecule type" value="Genomic_DNA"/>
</dbReference>
<dbReference type="Gene3D" id="1.10.357.10">
    <property type="entry name" value="Tetracycline Repressor, domain 2"/>
    <property type="match status" value="1"/>
</dbReference>
<sequence>MDFMTRDTPRTATTRPLRRDAERNRQRIIAAAREVFRERGFETTLDDVAHHAGLGVGTVYRRFPNKEHLVEAMLAERLDQVAELAGKAMKDADAWTAFQEFLWQAAELLTGDRGLHDVLLSTQFGHDRVAQARDRLVPVIRDLVQRAKETGQLRADFEPEDLPLLFKMIGAVAEYTHTVAPDAWRRYVGLLMDSLRAAPGPSTPLPVPALDIDALQCAMDQPCRTRVP</sequence>
<evidence type="ECO:0000256" key="2">
    <source>
        <dbReference type="ARBA" id="ARBA00023125"/>
    </source>
</evidence>
<dbReference type="InterPro" id="IPR050109">
    <property type="entry name" value="HTH-type_TetR-like_transc_reg"/>
</dbReference>
<dbReference type="Pfam" id="PF00440">
    <property type="entry name" value="TetR_N"/>
    <property type="match status" value="1"/>
</dbReference>
<dbReference type="OrthoDB" id="9795011at2"/>
<proteinExistence type="predicted"/>
<dbReference type="Proteomes" id="UP000320011">
    <property type="component" value="Unassembled WGS sequence"/>
</dbReference>
<gene>
    <name evidence="7" type="ORF">FNH05_36345</name>
</gene>
<evidence type="ECO:0000256" key="5">
    <source>
        <dbReference type="SAM" id="MobiDB-lite"/>
    </source>
</evidence>
<dbReference type="SUPFAM" id="SSF46689">
    <property type="entry name" value="Homeodomain-like"/>
    <property type="match status" value="1"/>
</dbReference>
<dbReference type="Pfam" id="PF21597">
    <property type="entry name" value="TetR_C_43"/>
    <property type="match status" value="1"/>
</dbReference>
<evidence type="ECO:0000256" key="4">
    <source>
        <dbReference type="PROSITE-ProRule" id="PRU00335"/>
    </source>
</evidence>
<dbReference type="InterPro" id="IPR036271">
    <property type="entry name" value="Tet_transcr_reg_TetR-rel_C_sf"/>
</dbReference>
<evidence type="ECO:0000256" key="1">
    <source>
        <dbReference type="ARBA" id="ARBA00023015"/>
    </source>
</evidence>
<dbReference type="InterPro" id="IPR009057">
    <property type="entry name" value="Homeodomain-like_sf"/>
</dbReference>
<dbReference type="PANTHER" id="PTHR30055:SF234">
    <property type="entry name" value="HTH-TYPE TRANSCRIPTIONAL REGULATOR BETI"/>
    <property type="match status" value="1"/>
</dbReference>
<feature type="DNA-binding region" description="H-T-H motif" evidence="4">
    <location>
        <begin position="44"/>
        <end position="63"/>
    </location>
</feature>
<dbReference type="PROSITE" id="PS01081">
    <property type="entry name" value="HTH_TETR_1"/>
    <property type="match status" value="1"/>
</dbReference>
<evidence type="ECO:0000256" key="3">
    <source>
        <dbReference type="ARBA" id="ARBA00023163"/>
    </source>
</evidence>
<feature type="region of interest" description="Disordered" evidence="5">
    <location>
        <begin position="1"/>
        <end position="23"/>
    </location>
</feature>
<organism evidence="7 8">
    <name type="scientific">Amycolatopsis rhizosphaerae</name>
    <dbReference type="NCBI Taxonomy" id="2053003"/>
    <lineage>
        <taxon>Bacteria</taxon>
        <taxon>Bacillati</taxon>
        <taxon>Actinomycetota</taxon>
        <taxon>Actinomycetes</taxon>
        <taxon>Pseudonocardiales</taxon>
        <taxon>Pseudonocardiaceae</taxon>
        <taxon>Amycolatopsis</taxon>
    </lineage>
</organism>
<dbReference type="PRINTS" id="PR00455">
    <property type="entry name" value="HTHTETR"/>
</dbReference>
<dbReference type="SUPFAM" id="SSF48498">
    <property type="entry name" value="Tetracyclin repressor-like, C-terminal domain"/>
    <property type="match status" value="1"/>
</dbReference>
<comment type="caution">
    <text evidence="7">The sequence shown here is derived from an EMBL/GenBank/DDBJ whole genome shotgun (WGS) entry which is preliminary data.</text>
</comment>
<keyword evidence="1" id="KW-0805">Transcription regulation</keyword>
<reference evidence="7 8" key="2">
    <citation type="submission" date="2019-08" db="EMBL/GenBank/DDBJ databases">
        <title>Amycolatopsis acidicola sp. nov., isolated from peat swamp forest soil.</title>
        <authorList>
            <person name="Srisuk N."/>
        </authorList>
    </citation>
    <scope>NUCLEOTIDE SEQUENCE [LARGE SCALE GENOMIC DNA]</scope>
    <source>
        <strain evidence="7 8">TBRC 6029</strain>
    </source>
</reference>
<protein>
    <submittedName>
        <fullName evidence="7">TetR/AcrR family transcriptional regulator</fullName>
    </submittedName>
</protein>
<feature type="domain" description="HTH tetR-type" evidence="6">
    <location>
        <begin position="22"/>
        <end position="81"/>
    </location>
</feature>
<keyword evidence="2 4" id="KW-0238">DNA-binding</keyword>
<dbReference type="InterPro" id="IPR049445">
    <property type="entry name" value="TetR_SbtR-like_C"/>
</dbReference>
<dbReference type="AlphaFoldDB" id="A0A557ZYH7"/>
<dbReference type="InterPro" id="IPR023772">
    <property type="entry name" value="DNA-bd_HTH_TetR-type_CS"/>
</dbReference>
<evidence type="ECO:0000313" key="7">
    <source>
        <dbReference type="EMBL" id="TVT17041.1"/>
    </source>
</evidence>
<reference evidence="7 8" key="1">
    <citation type="submission" date="2019-07" db="EMBL/GenBank/DDBJ databases">
        <authorList>
            <person name="Duangmal K."/>
            <person name="Teo W.F.A."/>
        </authorList>
    </citation>
    <scope>NUCLEOTIDE SEQUENCE [LARGE SCALE GENOMIC DNA]</scope>
    <source>
        <strain evidence="7 8">TBRC 6029</strain>
    </source>
</reference>
<keyword evidence="3" id="KW-0804">Transcription</keyword>
<dbReference type="PANTHER" id="PTHR30055">
    <property type="entry name" value="HTH-TYPE TRANSCRIPTIONAL REGULATOR RUTR"/>
    <property type="match status" value="1"/>
</dbReference>
<dbReference type="GO" id="GO:0000976">
    <property type="term" value="F:transcription cis-regulatory region binding"/>
    <property type="evidence" value="ECO:0007669"/>
    <property type="project" value="TreeGrafter"/>
</dbReference>
<name>A0A557ZYH7_9PSEU</name>
<evidence type="ECO:0000313" key="8">
    <source>
        <dbReference type="Proteomes" id="UP000320011"/>
    </source>
</evidence>